<feature type="non-terminal residue" evidence="1">
    <location>
        <position position="212"/>
    </location>
</feature>
<proteinExistence type="predicted"/>
<gene>
    <name evidence="1" type="ORF">PENTCL1PPCAC_1735</name>
</gene>
<organism evidence="1 2">
    <name type="scientific">Pristionchus entomophagus</name>
    <dbReference type="NCBI Taxonomy" id="358040"/>
    <lineage>
        <taxon>Eukaryota</taxon>
        <taxon>Metazoa</taxon>
        <taxon>Ecdysozoa</taxon>
        <taxon>Nematoda</taxon>
        <taxon>Chromadorea</taxon>
        <taxon>Rhabditida</taxon>
        <taxon>Rhabditina</taxon>
        <taxon>Diplogasteromorpha</taxon>
        <taxon>Diplogasteroidea</taxon>
        <taxon>Neodiplogasteridae</taxon>
        <taxon>Pristionchus</taxon>
    </lineage>
</organism>
<feature type="non-terminal residue" evidence="1">
    <location>
        <position position="1"/>
    </location>
</feature>
<sequence>SRSCSGCLAVVRRIGGRVSGATEKLIRVSIEGLHVGETASLLREGTHSDSTRTNVSCVSAARAPVDEGIARSRACGVVAGSARGGACTRNCPFTPDSTRRTTRGHGNCCSGGRSDSRSCCGGRSDSCSCSCSSCRCDRCSGCGRCCRGRLAVVRGIGGRVSGTTEEGIRVTIEGLHVGETAGLLREGTHSDSTRTNVSCVSAARAPVDEGIA</sequence>
<keyword evidence="2" id="KW-1185">Reference proteome</keyword>
<name>A0AAV5SHA8_9BILA</name>
<comment type="caution">
    <text evidence="1">The sequence shown here is derived from an EMBL/GenBank/DDBJ whole genome shotgun (WGS) entry which is preliminary data.</text>
</comment>
<protein>
    <submittedName>
        <fullName evidence="1">Uncharacterized protein</fullName>
    </submittedName>
</protein>
<accession>A0AAV5SHA8</accession>
<reference evidence="1" key="1">
    <citation type="submission" date="2023-10" db="EMBL/GenBank/DDBJ databases">
        <title>Genome assembly of Pristionchus species.</title>
        <authorList>
            <person name="Yoshida K."/>
            <person name="Sommer R.J."/>
        </authorList>
    </citation>
    <scope>NUCLEOTIDE SEQUENCE</scope>
    <source>
        <strain evidence="1">RS0144</strain>
    </source>
</reference>
<dbReference type="EMBL" id="BTSX01000001">
    <property type="protein sequence ID" value="GMS79560.1"/>
    <property type="molecule type" value="Genomic_DNA"/>
</dbReference>
<evidence type="ECO:0000313" key="2">
    <source>
        <dbReference type="Proteomes" id="UP001432027"/>
    </source>
</evidence>
<dbReference type="Proteomes" id="UP001432027">
    <property type="component" value="Unassembled WGS sequence"/>
</dbReference>
<dbReference type="AlphaFoldDB" id="A0AAV5SHA8"/>
<evidence type="ECO:0000313" key="1">
    <source>
        <dbReference type="EMBL" id="GMS79560.1"/>
    </source>
</evidence>